<evidence type="ECO:0000256" key="5">
    <source>
        <dbReference type="ARBA" id="ARBA00022692"/>
    </source>
</evidence>
<feature type="transmembrane region" description="Helical" evidence="8">
    <location>
        <begin position="204"/>
        <end position="220"/>
    </location>
</feature>
<feature type="transmembrane region" description="Helical" evidence="8">
    <location>
        <begin position="335"/>
        <end position="353"/>
    </location>
</feature>
<evidence type="ECO:0000313" key="11">
    <source>
        <dbReference type="Proteomes" id="UP000177371"/>
    </source>
</evidence>
<comment type="caution">
    <text evidence="10">The sequence shown here is derived from an EMBL/GenBank/DDBJ whole genome shotgun (WGS) entry which is preliminary data.</text>
</comment>
<dbReference type="AlphaFoldDB" id="A0A1F4UWQ3"/>
<feature type="domain" description="Glycosyltransferase RgtA/B/C/D-like" evidence="9">
    <location>
        <begin position="61"/>
        <end position="195"/>
    </location>
</feature>
<comment type="subcellular location">
    <subcellularLocation>
        <location evidence="1">Cell membrane</location>
        <topology evidence="1">Multi-pass membrane protein</topology>
    </subcellularLocation>
</comment>
<dbReference type="Proteomes" id="UP000177371">
    <property type="component" value="Unassembled WGS sequence"/>
</dbReference>
<evidence type="ECO:0000256" key="3">
    <source>
        <dbReference type="ARBA" id="ARBA00022676"/>
    </source>
</evidence>
<protein>
    <recommendedName>
        <fullName evidence="9">Glycosyltransferase RgtA/B/C/D-like domain-containing protein</fullName>
    </recommendedName>
</protein>
<dbReference type="GO" id="GO:0016763">
    <property type="term" value="F:pentosyltransferase activity"/>
    <property type="evidence" value="ECO:0007669"/>
    <property type="project" value="TreeGrafter"/>
</dbReference>
<feature type="transmembrane region" description="Helical" evidence="8">
    <location>
        <begin position="359"/>
        <end position="381"/>
    </location>
</feature>
<feature type="transmembrane region" description="Helical" evidence="8">
    <location>
        <begin position="111"/>
        <end position="128"/>
    </location>
</feature>
<dbReference type="GO" id="GO:0010041">
    <property type="term" value="P:response to iron(III) ion"/>
    <property type="evidence" value="ECO:0007669"/>
    <property type="project" value="TreeGrafter"/>
</dbReference>
<dbReference type="InterPro" id="IPR050297">
    <property type="entry name" value="LipidA_mod_glycosyltrf_83"/>
</dbReference>
<keyword evidence="4" id="KW-0808">Transferase</keyword>
<feature type="transmembrane region" description="Helical" evidence="8">
    <location>
        <begin position="81"/>
        <end position="99"/>
    </location>
</feature>
<reference evidence="10 11" key="1">
    <citation type="journal article" date="2016" name="Nat. Commun.">
        <title>Thousands of microbial genomes shed light on interconnected biogeochemical processes in an aquifer system.</title>
        <authorList>
            <person name="Anantharaman K."/>
            <person name="Brown C.T."/>
            <person name="Hug L.A."/>
            <person name="Sharon I."/>
            <person name="Castelle C.J."/>
            <person name="Probst A.J."/>
            <person name="Thomas B.C."/>
            <person name="Singh A."/>
            <person name="Wilkins M.J."/>
            <person name="Karaoz U."/>
            <person name="Brodie E.L."/>
            <person name="Williams K.H."/>
            <person name="Hubbard S.S."/>
            <person name="Banfield J.F."/>
        </authorList>
    </citation>
    <scope>NUCLEOTIDE SEQUENCE [LARGE SCALE GENOMIC DNA]</scope>
</reference>
<evidence type="ECO:0000256" key="7">
    <source>
        <dbReference type="ARBA" id="ARBA00023136"/>
    </source>
</evidence>
<feature type="transmembrane region" description="Helical" evidence="8">
    <location>
        <begin position="276"/>
        <end position="296"/>
    </location>
</feature>
<dbReference type="Pfam" id="PF13231">
    <property type="entry name" value="PMT_2"/>
    <property type="match status" value="1"/>
</dbReference>
<keyword evidence="2" id="KW-1003">Cell membrane</keyword>
<feature type="transmembrane region" description="Helical" evidence="8">
    <location>
        <begin position="302"/>
        <end position="323"/>
    </location>
</feature>
<keyword evidence="7 8" id="KW-0472">Membrane</keyword>
<dbReference type="InterPro" id="IPR038731">
    <property type="entry name" value="RgtA/B/C-like"/>
</dbReference>
<keyword evidence="5 8" id="KW-0812">Transmembrane</keyword>
<dbReference type="GO" id="GO:0009103">
    <property type="term" value="P:lipopolysaccharide biosynthetic process"/>
    <property type="evidence" value="ECO:0007669"/>
    <property type="project" value="UniProtKB-ARBA"/>
</dbReference>
<evidence type="ECO:0000256" key="6">
    <source>
        <dbReference type="ARBA" id="ARBA00022989"/>
    </source>
</evidence>
<evidence type="ECO:0000259" key="9">
    <source>
        <dbReference type="Pfam" id="PF13231"/>
    </source>
</evidence>
<name>A0A1F4UWQ3_UNCKA</name>
<dbReference type="PANTHER" id="PTHR33908">
    <property type="entry name" value="MANNOSYLTRANSFERASE YKCB-RELATED"/>
    <property type="match status" value="1"/>
</dbReference>
<dbReference type="EMBL" id="MEUT01000051">
    <property type="protein sequence ID" value="OGC49388.1"/>
    <property type="molecule type" value="Genomic_DNA"/>
</dbReference>
<dbReference type="PANTHER" id="PTHR33908:SF3">
    <property type="entry name" value="UNDECAPRENYL PHOSPHATE-ALPHA-4-AMINO-4-DEOXY-L-ARABINOSE ARABINOSYL TRANSFERASE"/>
    <property type="match status" value="1"/>
</dbReference>
<evidence type="ECO:0000256" key="2">
    <source>
        <dbReference type="ARBA" id="ARBA00022475"/>
    </source>
</evidence>
<gene>
    <name evidence="10" type="ORF">A2W32_04310</name>
</gene>
<keyword evidence="3" id="KW-0328">Glycosyltransferase</keyword>
<organism evidence="10 11">
    <name type="scientific">candidate division WWE3 bacterium RBG_16_37_10</name>
    <dbReference type="NCBI Taxonomy" id="1802610"/>
    <lineage>
        <taxon>Bacteria</taxon>
        <taxon>Katanobacteria</taxon>
    </lineage>
</organism>
<dbReference type="GO" id="GO:0005886">
    <property type="term" value="C:plasma membrane"/>
    <property type="evidence" value="ECO:0007669"/>
    <property type="project" value="UniProtKB-SubCell"/>
</dbReference>
<evidence type="ECO:0000313" key="10">
    <source>
        <dbReference type="EMBL" id="OGC49388.1"/>
    </source>
</evidence>
<keyword evidence="6 8" id="KW-1133">Transmembrane helix</keyword>
<feature type="transmembrane region" description="Helical" evidence="8">
    <location>
        <begin position="134"/>
        <end position="150"/>
    </location>
</feature>
<evidence type="ECO:0000256" key="1">
    <source>
        <dbReference type="ARBA" id="ARBA00004651"/>
    </source>
</evidence>
<feature type="transmembrane region" description="Helical" evidence="8">
    <location>
        <begin position="157"/>
        <end position="184"/>
    </location>
</feature>
<dbReference type="STRING" id="1802610.A2W32_04310"/>
<proteinExistence type="predicted"/>
<sequence length="482" mass="56326">MTKTINSLKLHSDLILVFILGFVLRIKDIVRDDFWYDEAFTGLLIQAPPQEFHQILIGDVHPPFYMYVAKVWSSIFGVTDFSLRFLSLIFGMIIIYVVYKLVLVLFTKKEIAVIAAFLTAVNPFNVGYSYEGRSYTLYGLIALLTFYALYTKKYNFFVLGLCIMIYTHYMSSVFILLLVIYYLIKTVLETGNKNPFTLKPIGKNVIRLIPFIIFYIYIYNNGITTSIRNQYIEWADRSAFYNIPDTFTSYSYGVKVKQPGKSQANHIDFILDENKLGRIILILYVVSGSLVLILSLKNKNRIEPFLLCSLLFLLPQLILIIYGMQTNKNVYVERYIFPSSLFFIISASYIVTYKIKFEITALIILFYLFTVSKIQPVNTYYKGMKNLYNNFKDYNGELIFTSPADYTIARYYFNDYEKVKLMDPKNPNERYLWWWFVYESSAPKETTGALFITPDDSRMTEDYVKVDTGKETGTYKIYKKNN</sequence>
<evidence type="ECO:0000256" key="8">
    <source>
        <dbReference type="SAM" id="Phobius"/>
    </source>
</evidence>
<evidence type="ECO:0000256" key="4">
    <source>
        <dbReference type="ARBA" id="ARBA00022679"/>
    </source>
</evidence>
<accession>A0A1F4UWQ3</accession>